<comment type="caution">
    <text evidence="2">The sequence shown here is derived from an EMBL/GenBank/DDBJ whole genome shotgun (WGS) entry which is preliminary data.</text>
</comment>
<evidence type="ECO:0000313" key="2">
    <source>
        <dbReference type="EMBL" id="MFC1403195.1"/>
    </source>
</evidence>
<reference evidence="2 3" key="1">
    <citation type="submission" date="2024-09" db="EMBL/GenBank/DDBJ databases">
        <authorList>
            <person name="Lee S.D."/>
        </authorList>
    </citation>
    <scope>NUCLEOTIDE SEQUENCE [LARGE SCALE GENOMIC DNA]</scope>
    <source>
        <strain evidence="2 3">N1-5</strain>
    </source>
</reference>
<sequence length="92" mass="9767">MVFQAPHGNPEPGDYVKLRPGNSVGATEHETFVVVDDIAPVAGHIVLNLPPAHPDQVDWAAAVSPDDIALCFRITEEGQCSWTPNPGPAADE</sequence>
<dbReference type="Proteomes" id="UP001592528">
    <property type="component" value="Unassembled WGS sequence"/>
</dbReference>
<dbReference type="EMBL" id="JBHEZZ010000009">
    <property type="protein sequence ID" value="MFC1403195.1"/>
    <property type="molecule type" value="Genomic_DNA"/>
</dbReference>
<evidence type="ECO:0000313" key="3">
    <source>
        <dbReference type="Proteomes" id="UP001592528"/>
    </source>
</evidence>
<organism evidence="2 3">
    <name type="scientific">Streptacidiphilus cavernicola</name>
    <dbReference type="NCBI Taxonomy" id="3342716"/>
    <lineage>
        <taxon>Bacteria</taxon>
        <taxon>Bacillati</taxon>
        <taxon>Actinomycetota</taxon>
        <taxon>Actinomycetes</taxon>
        <taxon>Kitasatosporales</taxon>
        <taxon>Streptomycetaceae</taxon>
        <taxon>Streptacidiphilus</taxon>
    </lineage>
</organism>
<dbReference type="InterPro" id="IPR046183">
    <property type="entry name" value="DUF6211"/>
</dbReference>
<gene>
    <name evidence="2" type="ORF">ACEZDJ_18050</name>
</gene>
<name>A0ABV6UP25_9ACTN</name>
<keyword evidence="3" id="KW-1185">Reference proteome</keyword>
<dbReference type="RefSeq" id="WP_232242161.1">
    <property type="nucleotide sequence ID" value="NZ_JBHEZZ010000009.1"/>
</dbReference>
<protein>
    <submittedName>
        <fullName evidence="2">DUF6211 family protein</fullName>
    </submittedName>
</protein>
<feature type="region of interest" description="Disordered" evidence="1">
    <location>
        <begin position="1"/>
        <end position="22"/>
    </location>
</feature>
<proteinExistence type="predicted"/>
<accession>A0ABV6UP25</accession>
<dbReference type="Pfam" id="PF19716">
    <property type="entry name" value="DUF6211"/>
    <property type="match status" value="1"/>
</dbReference>
<evidence type="ECO:0000256" key="1">
    <source>
        <dbReference type="SAM" id="MobiDB-lite"/>
    </source>
</evidence>